<dbReference type="SMART" id="SM00065">
    <property type="entry name" value="GAF"/>
    <property type="match status" value="1"/>
</dbReference>
<accession>A0A098Y2T4</accession>
<dbReference type="InterPro" id="IPR036388">
    <property type="entry name" value="WH-like_DNA-bd_sf"/>
</dbReference>
<dbReference type="AlphaFoldDB" id="A0A098Y2T4"/>
<dbReference type="InterPro" id="IPR003018">
    <property type="entry name" value="GAF"/>
</dbReference>
<feature type="domain" description="ANTAR" evidence="5">
    <location>
        <begin position="164"/>
        <end position="225"/>
    </location>
</feature>
<evidence type="ECO:0000313" key="7">
    <source>
        <dbReference type="Proteomes" id="UP000029713"/>
    </source>
</evidence>
<keyword evidence="7" id="KW-1185">Reference proteome</keyword>
<name>A0A098Y2T4_9ACTN</name>
<dbReference type="InterPro" id="IPR012074">
    <property type="entry name" value="GAF_ANTAR"/>
</dbReference>
<keyword evidence="2" id="KW-0418">Kinase</keyword>
<evidence type="ECO:0000256" key="1">
    <source>
        <dbReference type="ARBA" id="ARBA00022679"/>
    </source>
</evidence>
<dbReference type="Gene3D" id="3.30.450.40">
    <property type="match status" value="1"/>
</dbReference>
<dbReference type="Proteomes" id="UP000029713">
    <property type="component" value="Unassembled WGS sequence"/>
</dbReference>
<dbReference type="Pfam" id="PF03861">
    <property type="entry name" value="ANTAR"/>
    <property type="match status" value="1"/>
</dbReference>
<evidence type="ECO:0000256" key="2">
    <source>
        <dbReference type="ARBA" id="ARBA00022777"/>
    </source>
</evidence>
<dbReference type="Gene3D" id="1.10.10.10">
    <property type="entry name" value="Winged helix-like DNA-binding domain superfamily/Winged helix DNA-binding domain"/>
    <property type="match status" value="1"/>
</dbReference>
<dbReference type="SMART" id="SM01012">
    <property type="entry name" value="ANTAR"/>
    <property type="match status" value="1"/>
</dbReference>
<dbReference type="PROSITE" id="PS50921">
    <property type="entry name" value="ANTAR"/>
    <property type="match status" value="1"/>
</dbReference>
<evidence type="ECO:0000256" key="4">
    <source>
        <dbReference type="ARBA" id="ARBA00023163"/>
    </source>
</evidence>
<dbReference type="STRING" id="1522368.IN07_22335"/>
<organism evidence="6 7">
    <name type="scientific">Modestobacter caceresii</name>
    <dbReference type="NCBI Taxonomy" id="1522368"/>
    <lineage>
        <taxon>Bacteria</taxon>
        <taxon>Bacillati</taxon>
        <taxon>Actinomycetota</taxon>
        <taxon>Actinomycetes</taxon>
        <taxon>Geodermatophilales</taxon>
        <taxon>Geodermatophilaceae</taxon>
        <taxon>Modestobacter</taxon>
    </lineage>
</organism>
<reference evidence="6 7" key="1">
    <citation type="submission" date="2014-07" db="EMBL/GenBank/DDBJ databases">
        <title>Biosystematic studies on Modestobacter strains isolated from extreme hyper-arid desert soil and from historic building.</title>
        <authorList>
            <person name="Bukarasam K."/>
            <person name="Bull A."/>
            <person name="Girard G."/>
            <person name="van Wezel G."/>
            <person name="Goodfellow M."/>
        </authorList>
    </citation>
    <scope>NUCLEOTIDE SEQUENCE [LARGE SCALE GENOMIC DNA]</scope>
    <source>
        <strain evidence="6 7">KNN45-2b</strain>
    </source>
</reference>
<sequence length="233" mass="25013">MTESLGALHQELAGVVLAGRELPEVLTEIVQISHRAIPGAEATSITLIRDDRAFTAAFDGQIAMDADELQYERGYGPCLDAGRSGEVFIIEDMLREDRWPDYARQVAELGVRSSLSIPLPFQGANIGALNNYARHPAAFGDADVAAGEEVAAFVAIAVGNAEAAARATDDVANMRQAMASRAVIEQAKGILMERYKVTSEQAFTLLTHASQRTNVKLRDIAEELTATGLLRGS</sequence>
<dbReference type="SUPFAM" id="SSF52172">
    <property type="entry name" value="CheY-like"/>
    <property type="match status" value="1"/>
</dbReference>
<dbReference type="InterPro" id="IPR011006">
    <property type="entry name" value="CheY-like_superfamily"/>
</dbReference>
<comment type="caution">
    <text evidence="6">The sequence shown here is derived from an EMBL/GenBank/DDBJ whole genome shotgun (WGS) entry which is preliminary data.</text>
</comment>
<dbReference type="OrthoDB" id="4929862at2"/>
<evidence type="ECO:0000313" key="6">
    <source>
        <dbReference type="EMBL" id="KGH44715.1"/>
    </source>
</evidence>
<dbReference type="InterPro" id="IPR029016">
    <property type="entry name" value="GAF-like_dom_sf"/>
</dbReference>
<dbReference type="PIRSF" id="PIRSF036625">
    <property type="entry name" value="GAF_ANTAR"/>
    <property type="match status" value="1"/>
</dbReference>
<gene>
    <name evidence="6" type="ORF">IN07_22335</name>
</gene>
<evidence type="ECO:0000259" key="5">
    <source>
        <dbReference type="PROSITE" id="PS50921"/>
    </source>
</evidence>
<dbReference type="InterPro" id="IPR005561">
    <property type="entry name" value="ANTAR"/>
</dbReference>
<keyword evidence="4" id="KW-0804">Transcription</keyword>
<dbReference type="SUPFAM" id="SSF55781">
    <property type="entry name" value="GAF domain-like"/>
    <property type="match status" value="1"/>
</dbReference>
<keyword evidence="3" id="KW-0805">Transcription regulation</keyword>
<evidence type="ECO:0000256" key="3">
    <source>
        <dbReference type="ARBA" id="ARBA00023015"/>
    </source>
</evidence>
<dbReference type="GO" id="GO:0016301">
    <property type="term" value="F:kinase activity"/>
    <property type="evidence" value="ECO:0007669"/>
    <property type="project" value="UniProtKB-KW"/>
</dbReference>
<protein>
    <submittedName>
        <fullName evidence="6">Antitermination regulator</fullName>
    </submittedName>
</protein>
<proteinExistence type="predicted"/>
<keyword evidence="1" id="KW-0808">Transferase</keyword>
<dbReference type="EMBL" id="JPMX01000118">
    <property type="protein sequence ID" value="KGH44715.1"/>
    <property type="molecule type" value="Genomic_DNA"/>
</dbReference>
<dbReference type="RefSeq" id="WP_036340283.1">
    <property type="nucleotide sequence ID" value="NZ_JPMX01000118.1"/>
</dbReference>
<dbReference type="Pfam" id="PF13185">
    <property type="entry name" value="GAF_2"/>
    <property type="match status" value="1"/>
</dbReference>
<dbReference type="GO" id="GO:0003723">
    <property type="term" value="F:RNA binding"/>
    <property type="evidence" value="ECO:0007669"/>
    <property type="project" value="InterPro"/>
</dbReference>